<organism evidence="1 2">
    <name type="scientific">Melia azedarach</name>
    <name type="common">Chinaberry tree</name>
    <dbReference type="NCBI Taxonomy" id="155640"/>
    <lineage>
        <taxon>Eukaryota</taxon>
        <taxon>Viridiplantae</taxon>
        <taxon>Streptophyta</taxon>
        <taxon>Embryophyta</taxon>
        <taxon>Tracheophyta</taxon>
        <taxon>Spermatophyta</taxon>
        <taxon>Magnoliopsida</taxon>
        <taxon>eudicotyledons</taxon>
        <taxon>Gunneridae</taxon>
        <taxon>Pentapetalae</taxon>
        <taxon>rosids</taxon>
        <taxon>malvids</taxon>
        <taxon>Sapindales</taxon>
        <taxon>Meliaceae</taxon>
        <taxon>Melia</taxon>
    </lineage>
</organism>
<name>A0ACC1XSN4_MELAZ</name>
<gene>
    <name evidence="1" type="ORF">OWV82_015800</name>
</gene>
<accession>A0ACC1XSN4</accession>
<proteinExistence type="predicted"/>
<keyword evidence="2" id="KW-1185">Reference proteome</keyword>
<sequence>MVRLMPLYFWFFLPLLTAVIGGVHGGEVTYDSRSLIIDGQRRILFSGSIHYPRSPPEMWPSLIKKAKEGGLDVIQTYVFWNLHEPQPGQYDFSGRGDLVKFIKEIHAQGLYASLRIGPFIESEWSYGGLPFWLHDVPGITFRCDNEPFKAHMQNFTAMIVNMMKSEGLYASQGGPIILSQIENEYQMVQKAFHDRGPPYVKWAAEMAVGLQTGVPWVMCKQDDAPDPVINACNGKECGETFTGPNSPNKPSIWTENWTSQYQVYGGDPTRRSAQDIAFHVALWIARNGSFVNYYMYHGGTNFGRVASEFVTTSYYNLAPLDEYGLINQPTWSHLRDLHISIKQCSNTLLLGMQMPSSLGPKQEAYVFNGNPSGECAAFLVNKNKEDVEVSFKNSSYLLPAKSISILPDCKHVIFNTAKVRAQYGFKANVPIKTFNLSEEWEEFREPIPNFVDTTLTSDALLEHISTTKDTTDYLWYTCSFQHESSDAQALLNVHSLGHVLHAFVNGVLVGSAHGNHNNKSFTLQSNVSLSNGINNVSLLSAMVGLPDSGAYLESKKYGPVAVSFQDTQGTTKDLANLRWGYKIGLPGENLQIYNEEGSKKIQWSKLSTTNPDETRPPLTWYKTVFDAPGIVEPITLGLTSMGKGEAWVNGRSIGRYWISFRASRSLSSQSSYYIPRTFLKPKGNVLVILEEEGGFPPLITIEKVATTTVCGQAKASDHFNNNYNTSRREAAEAVHLYCPPNRVFTEILFASYGTPNGGCDDVYSLGLCDSPNSRILVEKACIGKRRCSIPASDQFFGGDPCPSEQKSLSVQAYCG</sequence>
<evidence type="ECO:0000313" key="1">
    <source>
        <dbReference type="EMBL" id="KAJ4713749.1"/>
    </source>
</evidence>
<protein>
    <submittedName>
        <fullName evidence="1">Beta-galactosidase</fullName>
    </submittedName>
</protein>
<dbReference type="Proteomes" id="UP001164539">
    <property type="component" value="Chromosome 8"/>
</dbReference>
<reference evidence="1 2" key="1">
    <citation type="journal article" date="2023" name="Science">
        <title>Complex scaffold remodeling in plant triterpene biosynthesis.</title>
        <authorList>
            <person name="De La Pena R."/>
            <person name="Hodgson H."/>
            <person name="Liu J.C."/>
            <person name="Stephenson M.J."/>
            <person name="Martin A.C."/>
            <person name="Owen C."/>
            <person name="Harkess A."/>
            <person name="Leebens-Mack J."/>
            <person name="Jimenez L.E."/>
            <person name="Osbourn A."/>
            <person name="Sattely E.S."/>
        </authorList>
    </citation>
    <scope>NUCLEOTIDE SEQUENCE [LARGE SCALE GENOMIC DNA]</scope>
    <source>
        <strain evidence="2">cv. JPN11</strain>
        <tissue evidence="1">Leaf</tissue>
    </source>
</reference>
<comment type="caution">
    <text evidence="1">The sequence shown here is derived from an EMBL/GenBank/DDBJ whole genome shotgun (WGS) entry which is preliminary data.</text>
</comment>
<dbReference type="EMBL" id="CM051401">
    <property type="protein sequence ID" value="KAJ4713749.1"/>
    <property type="molecule type" value="Genomic_DNA"/>
</dbReference>
<evidence type="ECO:0000313" key="2">
    <source>
        <dbReference type="Proteomes" id="UP001164539"/>
    </source>
</evidence>